<dbReference type="EMBL" id="CAJHNH020006445">
    <property type="protein sequence ID" value="CAG5133753.1"/>
    <property type="molecule type" value="Genomic_DNA"/>
</dbReference>
<comment type="caution">
    <text evidence="1">The sequence shown here is derived from an EMBL/GenBank/DDBJ whole genome shotgun (WGS) entry which is preliminary data.</text>
</comment>
<name>A0A8S3ZW04_9EUPU</name>
<dbReference type="AlphaFoldDB" id="A0A8S3ZW04"/>
<gene>
    <name evidence="1" type="ORF">CUNI_LOCUS19311</name>
</gene>
<sequence>NACDQVRCPKLKVCVVNMQGLPLCTCPSMYLCRGVKAREVCGTDGQTYES</sequence>
<dbReference type="SUPFAM" id="SSF100895">
    <property type="entry name" value="Kazal-type serine protease inhibitors"/>
    <property type="match status" value="1"/>
</dbReference>
<organism evidence="1 2">
    <name type="scientific">Candidula unifasciata</name>
    <dbReference type="NCBI Taxonomy" id="100452"/>
    <lineage>
        <taxon>Eukaryota</taxon>
        <taxon>Metazoa</taxon>
        <taxon>Spiralia</taxon>
        <taxon>Lophotrochozoa</taxon>
        <taxon>Mollusca</taxon>
        <taxon>Gastropoda</taxon>
        <taxon>Heterobranchia</taxon>
        <taxon>Euthyneura</taxon>
        <taxon>Panpulmonata</taxon>
        <taxon>Eupulmonata</taxon>
        <taxon>Stylommatophora</taxon>
        <taxon>Helicina</taxon>
        <taxon>Helicoidea</taxon>
        <taxon>Geomitridae</taxon>
        <taxon>Candidula</taxon>
    </lineage>
</organism>
<evidence type="ECO:0000313" key="2">
    <source>
        <dbReference type="Proteomes" id="UP000678393"/>
    </source>
</evidence>
<accession>A0A8S3ZW04</accession>
<dbReference type="Gene3D" id="3.30.60.30">
    <property type="match status" value="1"/>
</dbReference>
<reference evidence="1" key="1">
    <citation type="submission" date="2021-04" db="EMBL/GenBank/DDBJ databases">
        <authorList>
            <consortium name="Molecular Ecology Group"/>
        </authorList>
    </citation>
    <scope>NUCLEOTIDE SEQUENCE</scope>
</reference>
<dbReference type="Proteomes" id="UP000678393">
    <property type="component" value="Unassembled WGS sequence"/>
</dbReference>
<keyword evidence="2" id="KW-1185">Reference proteome</keyword>
<dbReference type="InterPro" id="IPR036058">
    <property type="entry name" value="Kazal_dom_sf"/>
</dbReference>
<dbReference type="OrthoDB" id="192611at2759"/>
<feature type="non-terminal residue" evidence="1">
    <location>
        <position position="50"/>
    </location>
</feature>
<protein>
    <submittedName>
        <fullName evidence="1">Uncharacterized protein</fullName>
    </submittedName>
</protein>
<proteinExistence type="predicted"/>
<evidence type="ECO:0000313" key="1">
    <source>
        <dbReference type="EMBL" id="CAG5133753.1"/>
    </source>
</evidence>
<feature type="non-terminal residue" evidence="1">
    <location>
        <position position="1"/>
    </location>
</feature>